<comment type="caution">
    <text evidence="2">The sequence shown here is derived from an EMBL/GenBank/DDBJ whole genome shotgun (WGS) entry which is preliminary data.</text>
</comment>
<dbReference type="AlphaFoldDB" id="A0AAN6XA21"/>
<keyword evidence="3" id="KW-1185">Reference proteome</keyword>
<feature type="domain" description="NWD NACHT-NTPase N-terminal" evidence="1">
    <location>
        <begin position="70"/>
        <end position="163"/>
    </location>
</feature>
<reference evidence="2" key="2">
    <citation type="submission" date="2023-05" db="EMBL/GenBank/DDBJ databases">
        <authorList>
            <consortium name="Lawrence Berkeley National Laboratory"/>
            <person name="Steindorff A."/>
            <person name="Hensen N."/>
            <person name="Bonometti L."/>
            <person name="Westerberg I."/>
            <person name="Brannstrom I.O."/>
            <person name="Guillou S."/>
            <person name="Cros-Aarteil S."/>
            <person name="Calhoun S."/>
            <person name="Haridas S."/>
            <person name="Kuo A."/>
            <person name="Mondo S."/>
            <person name="Pangilinan J."/>
            <person name="Riley R."/>
            <person name="Labutti K."/>
            <person name="Andreopoulos B."/>
            <person name="Lipzen A."/>
            <person name="Chen C."/>
            <person name="Yanf M."/>
            <person name="Daum C."/>
            <person name="Ng V."/>
            <person name="Clum A."/>
            <person name="Ohm R."/>
            <person name="Martin F."/>
            <person name="Silar P."/>
            <person name="Natvig D."/>
            <person name="Lalanne C."/>
            <person name="Gautier V."/>
            <person name="Ament-Velasquez S.L."/>
            <person name="Kruys A."/>
            <person name="Hutchinson M.I."/>
            <person name="Powell A.J."/>
            <person name="Barry K."/>
            <person name="Miller A.N."/>
            <person name="Grigoriev I.V."/>
            <person name="Debuchy R."/>
            <person name="Gladieux P."/>
            <person name="Thoren M.H."/>
            <person name="Johannesson H."/>
        </authorList>
    </citation>
    <scope>NUCLEOTIDE SEQUENCE</scope>
    <source>
        <strain evidence="2">CBS 315.58</strain>
    </source>
</reference>
<dbReference type="Pfam" id="PF17100">
    <property type="entry name" value="NACHT_N"/>
    <property type="match status" value="1"/>
</dbReference>
<name>A0AAN6XA21_9PEZI</name>
<gene>
    <name evidence="2" type="ORF">QBC40DRAFT_313587</name>
</gene>
<reference evidence="2" key="1">
    <citation type="journal article" date="2023" name="Mol. Phylogenet. Evol.">
        <title>Genome-scale phylogeny and comparative genomics of the fungal order Sordariales.</title>
        <authorList>
            <person name="Hensen N."/>
            <person name="Bonometti L."/>
            <person name="Westerberg I."/>
            <person name="Brannstrom I.O."/>
            <person name="Guillou S."/>
            <person name="Cros-Aarteil S."/>
            <person name="Calhoun S."/>
            <person name="Haridas S."/>
            <person name="Kuo A."/>
            <person name="Mondo S."/>
            <person name="Pangilinan J."/>
            <person name="Riley R."/>
            <person name="LaButti K."/>
            <person name="Andreopoulos B."/>
            <person name="Lipzen A."/>
            <person name="Chen C."/>
            <person name="Yan M."/>
            <person name="Daum C."/>
            <person name="Ng V."/>
            <person name="Clum A."/>
            <person name="Steindorff A."/>
            <person name="Ohm R.A."/>
            <person name="Martin F."/>
            <person name="Silar P."/>
            <person name="Natvig D.O."/>
            <person name="Lalanne C."/>
            <person name="Gautier V."/>
            <person name="Ament-Velasquez S.L."/>
            <person name="Kruys A."/>
            <person name="Hutchinson M.I."/>
            <person name="Powell A.J."/>
            <person name="Barry K."/>
            <person name="Miller A.N."/>
            <person name="Grigoriev I.V."/>
            <person name="Debuchy R."/>
            <person name="Gladieux P."/>
            <person name="Hiltunen Thoren M."/>
            <person name="Johannesson H."/>
        </authorList>
    </citation>
    <scope>NUCLEOTIDE SEQUENCE</scope>
    <source>
        <strain evidence="2">CBS 315.58</strain>
    </source>
</reference>
<evidence type="ECO:0000313" key="3">
    <source>
        <dbReference type="Proteomes" id="UP001303160"/>
    </source>
</evidence>
<organism evidence="2 3">
    <name type="scientific">Triangularia verruculosa</name>
    <dbReference type="NCBI Taxonomy" id="2587418"/>
    <lineage>
        <taxon>Eukaryota</taxon>
        <taxon>Fungi</taxon>
        <taxon>Dikarya</taxon>
        <taxon>Ascomycota</taxon>
        <taxon>Pezizomycotina</taxon>
        <taxon>Sordariomycetes</taxon>
        <taxon>Sordariomycetidae</taxon>
        <taxon>Sordariales</taxon>
        <taxon>Podosporaceae</taxon>
        <taxon>Triangularia</taxon>
    </lineage>
</organism>
<dbReference type="Proteomes" id="UP001303160">
    <property type="component" value="Unassembled WGS sequence"/>
</dbReference>
<evidence type="ECO:0000259" key="1">
    <source>
        <dbReference type="Pfam" id="PF17100"/>
    </source>
</evidence>
<accession>A0AAN6XA21</accession>
<proteinExistence type="predicted"/>
<dbReference type="EMBL" id="MU863984">
    <property type="protein sequence ID" value="KAK4196451.1"/>
    <property type="molecule type" value="Genomic_DNA"/>
</dbReference>
<sequence>MPNRYSRWFKKPIWRRRAASSASSSAQYVAPCAPLSPPTADSQAARPSTEATSIVTEFTKQPTLTISTSERLWNAVYDSLETDNAELVILYIKTLEIVLGVNLGVAPDANISAELYNPTKLQIYIRRLVEEGRAKISRVSKITNGVGDVADFILSVKGIIDLAKDIYRDKIKLACRRDLCVVDPQYDIERIEKSKDKLLDDVYKWILRTPEYIAFTN</sequence>
<evidence type="ECO:0000313" key="2">
    <source>
        <dbReference type="EMBL" id="KAK4196451.1"/>
    </source>
</evidence>
<dbReference type="InterPro" id="IPR031359">
    <property type="entry name" value="NACHT_N"/>
</dbReference>
<protein>
    <recommendedName>
        <fullName evidence="1">NWD NACHT-NTPase N-terminal domain-containing protein</fullName>
    </recommendedName>
</protein>